<sequence>MIQELVALAGHLKDLGLAIEEAPETLAVANPVAATVRAVVAVDGEVYVSFGGMIVGSVDDPAAAADRIAHLLGMIQP</sequence>
<evidence type="ECO:0000313" key="1">
    <source>
        <dbReference type="EMBL" id="GAA3232809.1"/>
    </source>
</evidence>
<comment type="caution">
    <text evidence="1">The sequence shown here is derived from an EMBL/GenBank/DDBJ whole genome shotgun (WGS) entry which is preliminary data.</text>
</comment>
<dbReference type="Proteomes" id="UP001501237">
    <property type="component" value="Unassembled WGS sequence"/>
</dbReference>
<keyword evidence="2" id="KW-1185">Reference proteome</keyword>
<reference evidence="2" key="1">
    <citation type="journal article" date="2019" name="Int. J. Syst. Evol. Microbiol.">
        <title>The Global Catalogue of Microorganisms (GCM) 10K type strain sequencing project: providing services to taxonomists for standard genome sequencing and annotation.</title>
        <authorList>
            <consortium name="The Broad Institute Genomics Platform"/>
            <consortium name="The Broad Institute Genome Sequencing Center for Infectious Disease"/>
            <person name="Wu L."/>
            <person name="Ma J."/>
        </authorList>
    </citation>
    <scope>NUCLEOTIDE SEQUENCE [LARGE SCALE GENOMIC DNA]</scope>
    <source>
        <strain evidence="2">JCM 9377</strain>
    </source>
</reference>
<dbReference type="RefSeq" id="WP_344835873.1">
    <property type="nucleotide sequence ID" value="NZ_BAAAUV010000024.1"/>
</dbReference>
<organism evidence="1 2">
    <name type="scientific">Actinocorallia longicatena</name>
    <dbReference type="NCBI Taxonomy" id="111803"/>
    <lineage>
        <taxon>Bacteria</taxon>
        <taxon>Bacillati</taxon>
        <taxon>Actinomycetota</taxon>
        <taxon>Actinomycetes</taxon>
        <taxon>Streptosporangiales</taxon>
        <taxon>Thermomonosporaceae</taxon>
        <taxon>Actinocorallia</taxon>
    </lineage>
</organism>
<dbReference type="EMBL" id="BAAAUV010000024">
    <property type="protein sequence ID" value="GAA3232809.1"/>
    <property type="molecule type" value="Genomic_DNA"/>
</dbReference>
<accession>A0ABP6QJL4</accession>
<evidence type="ECO:0000313" key="2">
    <source>
        <dbReference type="Proteomes" id="UP001501237"/>
    </source>
</evidence>
<proteinExistence type="predicted"/>
<name>A0ABP6QJL4_9ACTN</name>
<gene>
    <name evidence="1" type="ORF">GCM10010468_64930</name>
</gene>
<protein>
    <submittedName>
        <fullName evidence="1">Uncharacterized protein</fullName>
    </submittedName>
</protein>